<dbReference type="Proteomes" id="UP001187343">
    <property type="component" value="Unassembled WGS sequence"/>
</dbReference>
<dbReference type="InterPro" id="IPR029071">
    <property type="entry name" value="Ubiquitin-like_domsf"/>
</dbReference>
<evidence type="ECO:0000313" key="1">
    <source>
        <dbReference type="EMBL" id="KAK2871282.1"/>
    </source>
</evidence>
<dbReference type="GO" id="GO:0005737">
    <property type="term" value="C:cytoplasm"/>
    <property type="evidence" value="ECO:0007669"/>
    <property type="project" value="TreeGrafter"/>
</dbReference>
<dbReference type="AlphaFoldDB" id="A0AA88TCX0"/>
<dbReference type="Gene3D" id="3.10.20.90">
    <property type="entry name" value="Phosphatidylinositol 3-kinase Catalytic Subunit, Chain A, domain 1"/>
    <property type="match status" value="1"/>
</dbReference>
<dbReference type="PROSITE" id="PS50200">
    <property type="entry name" value="RA"/>
    <property type="match status" value="1"/>
</dbReference>
<dbReference type="InterPro" id="IPR033614">
    <property type="entry name" value="RASSF1-6"/>
</dbReference>
<dbReference type="GO" id="GO:1901222">
    <property type="term" value="P:regulation of non-canonical NF-kappaB signal transduction"/>
    <property type="evidence" value="ECO:0007669"/>
    <property type="project" value="TreeGrafter"/>
</dbReference>
<protein>
    <submittedName>
        <fullName evidence="1">Uncharacterized protein</fullName>
    </submittedName>
</protein>
<proteinExistence type="predicted"/>
<dbReference type="InterPro" id="IPR000159">
    <property type="entry name" value="RA_dom"/>
</dbReference>
<dbReference type="CDD" id="cd21886">
    <property type="entry name" value="SARAH_RASSF2-like"/>
    <property type="match status" value="1"/>
</dbReference>
<dbReference type="PANTHER" id="PTHR22738:SF14">
    <property type="entry name" value="RAS ASSOCIATION DOMAIN-CONTAINING PROTEIN 2"/>
    <property type="match status" value="1"/>
</dbReference>
<evidence type="ECO:0000313" key="2">
    <source>
        <dbReference type="Proteomes" id="UP001187343"/>
    </source>
</evidence>
<dbReference type="InterPro" id="IPR011524">
    <property type="entry name" value="SARAH_dom"/>
</dbReference>
<name>A0AA88TCX0_9TELE</name>
<dbReference type="GO" id="GO:0007165">
    <property type="term" value="P:signal transduction"/>
    <property type="evidence" value="ECO:0007669"/>
    <property type="project" value="InterPro"/>
</dbReference>
<keyword evidence="2" id="KW-1185">Reference proteome</keyword>
<dbReference type="GO" id="GO:0046330">
    <property type="term" value="P:positive regulation of JNK cascade"/>
    <property type="evidence" value="ECO:0007669"/>
    <property type="project" value="TreeGrafter"/>
</dbReference>
<organism evidence="1 2">
    <name type="scientific">Cirrhinus molitorella</name>
    <name type="common">mud carp</name>
    <dbReference type="NCBI Taxonomy" id="172907"/>
    <lineage>
        <taxon>Eukaryota</taxon>
        <taxon>Metazoa</taxon>
        <taxon>Chordata</taxon>
        <taxon>Craniata</taxon>
        <taxon>Vertebrata</taxon>
        <taxon>Euteleostomi</taxon>
        <taxon>Actinopterygii</taxon>
        <taxon>Neopterygii</taxon>
        <taxon>Teleostei</taxon>
        <taxon>Ostariophysi</taxon>
        <taxon>Cypriniformes</taxon>
        <taxon>Cyprinidae</taxon>
        <taxon>Labeoninae</taxon>
        <taxon>Labeonini</taxon>
        <taxon>Cirrhinus</taxon>
    </lineage>
</organism>
<reference evidence="1" key="1">
    <citation type="submission" date="2023-08" db="EMBL/GenBank/DDBJ databases">
        <title>Chromosome-level Genome Assembly of mud carp (Cirrhinus molitorella).</title>
        <authorList>
            <person name="Liu H."/>
        </authorList>
    </citation>
    <scope>NUCLEOTIDE SEQUENCE</scope>
    <source>
        <strain evidence="1">Prfri</strain>
        <tissue evidence="1">Muscle</tissue>
    </source>
</reference>
<dbReference type="PANTHER" id="PTHR22738">
    <property type="entry name" value="RASSF"/>
    <property type="match status" value="1"/>
</dbReference>
<dbReference type="PROSITE" id="PS50951">
    <property type="entry name" value="SARAH"/>
    <property type="match status" value="1"/>
</dbReference>
<dbReference type="EMBL" id="JAUYZG010000023">
    <property type="protein sequence ID" value="KAK2871282.1"/>
    <property type="molecule type" value="Genomic_DNA"/>
</dbReference>
<dbReference type="SUPFAM" id="SSF54236">
    <property type="entry name" value="Ubiquitin-like"/>
    <property type="match status" value="1"/>
</dbReference>
<sequence>MDCEDSDKVQIGDNKFVNKTVLLSHLDTYNLYYNGEALQLRHREEEGELIIEGLLNVFWGVRRPIRLQMQDEKEADSEVTTAGDQSKDLSEEKEEADEEQQDSTHSSRLPRTRSDLGGKRISGRRLGIRRLRRHRCSFNGHFYNHRTAVFTPAFGSVTNVRVNSCMNTAQVMRVLLNKFKIENSPDEFSLYIVHTSGERHQLKPNDHPLALRVLQGPCEQVSKMFLMETDQVEEVTYDVAQYIKFELPVLQGFIAKLQEEEEREMQKLKKRYADMRPLSPVMMGNQKVLMIWVWMLLLASLYPSAHCKRGGGFGGRGKGVGLPARAPPPHSKGRQGLKLAGAAAAGALGGAAIGYGLGSLGRPRYGYGYGYGYDGSPEEDRRYYPDGPGYNRSDWRYYRNTGSSEHMASVLITLGTVANVFMWG</sequence>
<gene>
    <name evidence="1" type="ORF">Q8A67_023809</name>
</gene>
<comment type="caution">
    <text evidence="1">The sequence shown here is derived from an EMBL/GenBank/DDBJ whole genome shotgun (WGS) entry which is preliminary data.</text>
</comment>
<accession>A0AA88TCX0</accession>
<dbReference type="Pfam" id="PF00788">
    <property type="entry name" value="RA"/>
    <property type="match status" value="1"/>
</dbReference>
<dbReference type="SMART" id="SM00314">
    <property type="entry name" value="RA"/>
    <property type="match status" value="1"/>
</dbReference>
<dbReference type="Pfam" id="PF16517">
    <property type="entry name" value="Nore1-SARAH"/>
    <property type="match status" value="1"/>
</dbReference>
<dbReference type="GO" id="GO:0005634">
    <property type="term" value="C:nucleus"/>
    <property type="evidence" value="ECO:0007669"/>
    <property type="project" value="TreeGrafter"/>
</dbReference>